<dbReference type="SUPFAM" id="SSF102198">
    <property type="entry name" value="Putative cyclase"/>
    <property type="match status" value="1"/>
</dbReference>
<reference evidence="2 3" key="1">
    <citation type="journal article" date="2018" name="IMA Fungus">
        <title>IMA Genome-F 9: Draft genome sequence of Annulohypoxylon stygium, Aspergillus mulundensis, Berkeleyomyces basicola (syn. Thielaviopsis basicola), Ceratocystis smalleyi, two Cercospora beticola strains, Coleophoma cylindrospora, Fusarium fracticaudum, Phialophora cf. hyalina, and Morchella septimelata.</title>
        <authorList>
            <person name="Wingfield B.D."/>
            <person name="Bills G.F."/>
            <person name="Dong Y."/>
            <person name="Huang W."/>
            <person name="Nel W.J."/>
            <person name="Swalarsk-Parry B.S."/>
            <person name="Vaghefi N."/>
            <person name="Wilken P.M."/>
            <person name="An Z."/>
            <person name="de Beer Z.W."/>
            <person name="De Vos L."/>
            <person name="Chen L."/>
            <person name="Duong T.A."/>
            <person name="Gao Y."/>
            <person name="Hammerbacher A."/>
            <person name="Kikkert J.R."/>
            <person name="Li Y."/>
            <person name="Li H."/>
            <person name="Li K."/>
            <person name="Li Q."/>
            <person name="Liu X."/>
            <person name="Ma X."/>
            <person name="Naidoo K."/>
            <person name="Pethybridge S.J."/>
            <person name="Sun J."/>
            <person name="Steenkamp E.T."/>
            <person name="van der Nest M.A."/>
            <person name="van Wyk S."/>
            <person name="Wingfield M.J."/>
            <person name="Xiong C."/>
            <person name="Yue Q."/>
            <person name="Zhang X."/>
        </authorList>
    </citation>
    <scope>NUCLEOTIDE SEQUENCE [LARGE SCALE GENOMIC DNA]</scope>
    <source>
        <strain evidence="2 3">BP 5553</strain>
    </source>
</reference>
<evidence type="ECO:0000256" key="1">
    <source>
        <dbReference type="ARBA" id="ARBA00007865"/>
    </source>
</evidence>
<dbReference type="PANTHER" id="PTHR34861">
    <property type="match status" value="1"/>
</dbReference>
<accession>A0A370THM4</accession>
<dbReference type="Gene3D" id="3.50.30.50">
    <property type="entry name" value="Putative cyclase"/>
    <property type="match status" value="1"/>
</dbReference>
<dbReference type="InterPro" id="IPR007325">
    <property type="entry name" value="KFase/CYL"/>
</dbReference>
<dbReference type="InterPro" id="IPR037175">
    <property type="entry name" value="KFase_sf"/>
</dbReference>
<dbReference type="RefSeq" id="XP_031867678.1">
    <property type="nucleotide sequence ID" value="XM_032016447.1"/>
</dbReference>
<dbReference type="Proteomes" id="UP000254866">
    <property type="component" value="Unassembled WGS sequence"/>
</dbReference>
<protein>
    <recommendedName>
        <fullName evidence="4">Cyclase</fullName>
    </recommendedName>
</protein>
<evidence type="ECO:0000313" key="2">
    <source>
        <dbReference type="EMBL" id="RDL34696.1"/>
    </source>
</evidence>
<dbReference type="GO" id="GO:0004061">
    <property type="term" value="F:arylformamidase activity"/>
    <property type="evidence" value="ECO:0007669"/>
    <property type="project" value="InterPro"/>
</dbReference>
<keyword evidence="3" id="KW-1185">Reference proteome</keyword>
<dbReference type="EMBL" id="NPIC01000007">
    <property type="protein sequence ID" value="RDL34696.1"/>
    <property type="molecule type" value="Genomic_DNA"/>
</dbReference>
<evidence type="ECO:0000313" key="3">
    <source>
        <dbReference type="Proteomes" id="UP000254866"/>
    </source>
</evidence>
<evidence type="ECO:0008006" key="4">
    <source>
        <dbReference type="Google" id="ProtNLM"/>
    </source>
</evidence>
<dbReference type="GeneID" id="43600673"/>
<dbReference type="OrthoDB" id="5396at2759"/>
<gene>
    <name evidence="2" type="ORF">BP5553_07824</name>
</gene>
<dbReference type="AlphaFoldDB" id="A0A370THM4"/>
<dbReference type="STRING" id="2656787.A0A370THM4"/>
<name>A0A370THM4_9HELO</name>
<comment type="similarity">
    <text evidence="1">Belongs to the Cyclase 1 superfamily.</text>
</comment>
<organism evidence="2 3">
    <name type="scientific">Venustampulla echinocandica</name>
    <dbReference type="NCBI Taxonomy" id="2656787"/>
    <lineage>
        <taxon>Eukaryota</taxon>
        <taxon>Fungi</taxon>
        <taxon>Dikarya</taxon>
        <taxon>Ascomycota</taxon>
        <taxon>Pezizomycotina</taxon>
        <taxon>Leotiomycetes</taxon>
        <taxon>Helotiales</taxon>
        <taxon>Pleuroascaceae</taxon>
        <taxon>Venustampulla</taxon>
    </lineage>
</organism>
<proteinExistence type="inferred from homology"/>
<dbReference type="Pfam" id="PF04199">
    <property type="entry name" value="Cyclase"/>
    <property type="match status" value="1"/>
</dbReference>
<comment type="caution">
    <text evidence="2">The sequence shown here is derived from an EMBL/GenBank/DDBJ whole genome shotgun (WGS) entry which is preliminary data.</text>
</comment>
<dbReference type="GO" id="GO:0019441">
    <property type="term" value="P:L-tryptophan catabolic process to kynurenine"/>
    <property type="evidence" value="ECO:0007669"/>
    <property type="project" value="InterPro"/>
</dbReference>
<sequence length="370" mass="41504">MSLFRKGEPRRHEAQICQSCKELACLSTSISTNDESPQVLFQEAAKQKAKASVSARPAFESLPLMPDHPKSSSWGLWGNSDELGTLNLLTEEVVRKASEEIRTGRVVPLNLPLDCPLRPMNPLRKQCEHRINAKGHANDDELDLNTQSSSHWDGLRHYPYQQTLQYYNGATQSDISSFKPNYKIGVQNIAQKGIAGRGVLLDWRHYALKYKIKYSPFEAHAIPLSQLLEVAAEQNVQFCPGDILLIRSGWLEEYNKLTTHEQDALGRREKRTFCGVEASRDSIKWHWDNAFAAVAGDTTAYEAWPSLKPWGVSIHEVFLSGWGMPIGETWDLEGLAQACRELGKWTFFLTSQPLNIKGGVASPANVMAIL</sequence>
<dbReference type="PANTHER" id="PTHR34861:SF11">
    <property type="entry name" value="CYCLASE"/>
    <property type="match status" value="1"/>
</dbReference>